<comment type="catalytic activity">
    <reaction evidence="11">
        <text>(6S)-5-methyl-5,6,7,8-tetrahydrofolate + NAD(+) = (6R)-5,10-methylene-5,6,7,8-tetrahydrofolate + NADH + H(+)</text>
        <dbReference type="Rhea" id="RHEA:19821"/>
        <dbReference type="ChEBI" id="CHEBI:15378"/>
        <dbReference type="ChEBI" id="CHEBI:15636"/>
        <dbReference type="ChEBI" id="CHEBI:18608"/>
        <dbReference type="ChEBI" id="CHEBI:57540"/>
        <dbReference type="ChEBI" id="CHEBI:57945"/>
        <dbReference type="EC" id="1.5.1.54"/>
    </reaction>
    <physiologicalReaction direction="right-to-left" evidence="11">
        <dbReference type="Rhea" id="RHEA:19823"/>
    </physiologicalReaction>
</comment>
<evidence type="ECO:0000256" key="12">
    <source>
        <dbReference type="RuleBase" id="RU003862"/>
    </source>
</evidence>
<dbReference type="InterPro" id="IPR003171">
    <property type="entry name" value="Mehydrof_redctse-like"/>
</dbReference>
<comment type="caution">
    <text evidence="13">The sequence shown here is derived from an EMBL/GenBank/DDBJ whole genome shotgun (WGS) entry which is preliminary data.</text>
</comment>
<keyword evidence="8" id="KW-0520">NAD</keyword>
<comment type="pathway">
    <text evidence="10">Amino-acid biosynthesis; L-methionine biosynthesis via de novo pathway.</text>
</comment>
<evidence type="ECO:0000256" key="7">
    <source>
        <dbReference type="ARBA" id="ARBA00023002"/>
    </source>
</evidence>
<dbReference type="EC" id="1.5.1.54" evidence="12"/>
<evidence type="ECO:0000256" key="10">
    <source>
        <dbReference type="ARBA" id="ARBA00034478"/>
    </source>
</evidence>
<dbReference type="Proteomes" id="UP000218767">
    <property type="component" value="Unassembled WGS sequence"/>
</dbReference>
<reference evidence="14" key="1">
    <citation type="submission" date="2017-08" db="EMBL/GenBank/DDBJ databases">
        <title>A dynamic microbial community with high functional redundancy inhabits the cold, oxic subseafloor aquifer.</title>
        <authorList>
            <person name="Tully B.J."/>
            <person name="Wheat C.G."/>
            <person name="Glazer B.T."/>
            <person name="Huber J.A."/>
        </authorList>
    </citation>
    <scope>NUCLEOTIDE SEQUENCE [LARGE SCALE GENOMIC DNA]</scope>
</reference>
<keyword evidence="9" id="KW-0486">Methionine biosynthesis</keyword>
<proteinExistence type="inferred from homology"/>
<keyword evidence="7 12" id="KW-0560">Oxidoreductase</keyword>
<dbReference type="UniPathway" id="UPA00193"/>
<dbReference type="NCBIfam" id="TIGR00676">
    <property type="entry name" value="fadh2"/>
    <property type="match status" value="1"/>
</dbReference>
<dbReference type="GO" id="GO:0009086">
    <property type="term" value="P:methionine biosynthetic process"/>
    <property type="evidence" value="ECO:0007669"/>
    <property type="project" value="UniProtKB-KW"/>
</dbReference>
<evidence type="ECO:0000256" key="11">
    <source>
        <dbReference type="ARBA" id="ARBA00048628"/>
    </source>
</evidence>
<organism evidence="13 14">
    <name type="scientific">SAR86 cluster bacterium</name>
    <dbReference type="NCBI Taxonomy" id="2030880"/>
    <lineage>
        <taxon>Bacteria</taxon>
        <taxon>Pseudomonadati</taxon>
        <taxon>Pseudomonadota</taxon>
        <taxon>Gammaproteobacteria</taxon>
        <taxon>SAR86 cluster</taxon>
    </lineage>
</organism>
<evidence type="ECO:0000256" key="8">
    <source>
        <dbReference type="ARBA" id="ARBA00023027"/>
    </source>
</evidence>
<dbReference type="GO" id="GO:0071949">
    <property type="term" value="F:FAD binding"/>
    <property type="evidence" value="ECO:0007669"/>
    <property type="project" value="TreeGrafter"/>
</dbReference>
<evidence type="ECO:0000256" key="9">
    <source>
        <dbReference type="ARBA" id="ARBA00023167"/>
    </source>
</evidence>
<dbReference type="EMBL" id="NVUL01000049">
    <property type="protein sequence ID" value="PCI77047.1"/>
    <property type="molecule type" value="Genomic_DNA"/>
</dbReference>
<keyword evidence="4" id="KW-0028">Amino-acid biosynthesis</keyword>
<evidence type="ECO:0000256" key="3">
    <source>
        <dbReference type="ARBA" id="ARBA00006743"/>
    </source>
</evidence>
<dbReference type="InterPro" id="IPR004620">
    <property type="entry name" value="MTHF_reductase_bac"/>
</dbReference>
<dbReference type="GO" id="GO:0035999">
    <property type="term" value="P:tetrahydrofolate interconversion"/>
    <property type="evidence" value="ECO:0007669"/>
    <property type="project" value="UniProtKB-UniPathway"/>
</dbReference>
<accession>A0A2A4X4U0</accession>
<dbReference type="PANTHER" id="PTHR45754">
    <property type="entry name" value="METHYLENETETRAHYDROFOLATE REDUCTASE"/>
    <property type="match status" value="1"/>
</dbReference>
<dbReference type="CDD" id="cd00537">
    <property type="entry name" value="MTHFR"/>
    <property type="match status" value="1"/>
</dbReference>
<evidence type="ECO:0000313" key="13">
    <source>
        <dbReference type="EMBL" id="PCI77047.1"/>
    </source>
</evidence>
<dbReference type="Gene3D" id="3.20.20.220">
    <property type="match status" value="1"/>
</dbReference>
<name>A0A2A4X4U0_9GAMM</name>
<comment type="pathway">
    <text evidence="2 12">One-carbon metabolism; tetrahydrofolate interconversion.</text>
</comment>
<sequence>MDSSNPSKYSIEFFPPRTGAGESKLDTVHAELNKLNPDFFSVTYGAGGSTKSGTQQIVLRYQAAGSHCAPHLSFGGSDEEELRQLLQTYIDVGIKRLVALRGDMPSGVGAAVQHRYANELVDFIRAETGDHFHIDVACYPETHPESKSYASDVDFFKRKVDAGANSAITQYFYNPDAYFRFVDYCRTAGIDIPIVPGIMPITNYANLARFSANCGAEIPRWLDKRLLGFGDDMESVRSFGIDVVTELCEDLLQGGAPGLHFYSMNLSQAVTQIWTNLDLGNRPQRELL</sequence>
<dbReference type="GO" id="GO:0106312">
    <property type="term" value="F:methylenetetrahydrofolate reductase (NADH) activity"/>
    <property type="evidence" value="ECO:0007669"/>
    <property type="project" value="UniProtKB-EC"/>
</dbReference>
<protein>
    <recommendedName>
        <fullName evidence="12">Methylenetetrahydrofolate reductase</fullName>
        <ecNumber evidence="12">1.5.1.54</ecNumber>
    </recommendedName>
</protein>
<dbReference type="InterPro" id="IPR029041">
    <property type="entry name" value="FAD-linked_oxidoreductase-like"/>
</dbReference>
<gene>
    <name evidence="13" type="primary">metF</name>
    <name evidence="13" type="ORF">COB20_08925</name>
</gene>
<dbReference type="GO" id="GO:0005829">
    <property type="term" value="C:cytosol"/>
    <property type="evidence" value="ECO:0007669"/>
    <property type="project" value="InterPro"/>
</dbReference>
<evidence type="ECO:0000313" key="14">
    <source>
        <dbReference type="Proteomes" id="UP000218767"/>
    </source>
</evidence>
<evidence type="ECO:0000256" key="6">
    <source>
        <dbReference type="ARBA" id="ARBA00022827"/>
    </source>
</evidence>
<evidence type="ECO:0000256" key="5">
    <source>
        <dbReference type="ARBA" id="ARBA00022630"/>
    </source>
</evidence>
<comment type="similarity">
    <text evidence="3 12">Belongs to the methylenetetrahydrofolate reductase family.</text>
</comment>
<dbReference type="AlphaFoldDB" id="A0A2A4X4U0"/>
<dbReference type="PANTHER" id="PTHR45754:SF3">
    <property type="entry name" value="METHYLENETETRAHYDROFOLATE REDUCTASE (NADPH)"/>
    <property type="match status" value="1"/>
</dbReference>
<dbReference type="SUPFAM" id="SSF51730">
    <property type="entry name" value="FAD-linked oxidoreductase"/>
    <property type="match status" value="1"/>
</dbReference>
<evidence type="ECO:0000256" key="1">
    <source>
        <dbReference type="ARBA" id="ARBA00001974"/>
    </source>
</evidence>
<comment type="cofactor">
    <cofactor evidence="1 12">
        <name>FAD</name>
        <dbReference type="ChEBI" id="CHEBI:57692"/>
    </cofactor>
</comment>
<keyword evidence="6 12" id="KW-0274">FAD</keyword>
<dbReference type="Pfam" id="PF02219">
    <property type="entry name" value="MTHFR"/>
    <property type="match status" value="1"/>
</dbReference>
<evidence type="ECO:0000256" key="2">
    <source>
        <dbReference type="ARBA" id="ARBA00004777"/>
    </source>
</evidence>
<keyword evidence="5 12" id="KW-0285">Flavoprotein</keyword>
<evidence type="ECO:0000256" key="4">
    <source>
        <dbReference type="ARBA" id="ARBA00022605"/>
    </source>
</evidence>